<dbReference type="Proteomes" id="UP000478052">
    <property type="component" value="Unassembled WGS sequence"/>
</dbReference>
<feature type="non-terminal residue" evidence="1">
    <location>
        <position position="1"/>
    </location>
</feature>
<dbReference type="AlphaFoldDB" id="A0A6G0VIB5"/>
<dbReference type="InterPro" id="IPR043502">
    <property type="entry name" value="DNA/RNA_pol_sf"/>
</dbReference>
<keyword evidence="2" id="KW-1185">Reference proteome</keyword>
<proteinExistence type="predicted"/>
<reference evidence="1 2" key="1">
    <citation type="submission" date="2019-08" db="EMBL/GenBank/DDBJ databases">
        <title>Whole genome of Aphis craccivora.</title>
        <authorList>
            <person name="Voronova N.V."/>
            <person name="Shulinski R.S."/>
            <person name="Bandarenka Y.V."/>
            <person name="Zhorov D.G."/>
            <person name="Warner D."/>
        </authorList>
    </citation>
    <scope>NUCLEOTIDE SEQUENCE [LARGE SCALE GENOMIC DNA]</scope>
    <source>
        <strain evidence="1">180601</strain>
        <tissue evidence="1">Whole Body</tissue>
    </source>
</reference>
<name>A0A6G0VIB5_APHCR</name>
<evidence type="ECO:0000313" key="2">
    <source>
        <dbReference type="Proteomes" id="UP000478052"/>
    </source>
</evidence>
<dbReference type="OrthoDB" id="6625457at2759"/>
<feature type="non-terminal residue" evidence="1">
    <location>
        <position position="395"/>
    </location>
</feature>
<dbReference type="EMBL" id="VUJU01016876">
    <property type="protein sequence ID" value="KAF0686884.1"/>
    <property type="molecule type" value="Genomic_DNA"/>
</dbReference>
<comment type="caution">
    <text evidence="1">The sequence shown here is derived from an EMBL/GenBank/DDBJ whole genome shotgun (WGS) entry which is preliminary data.</text>
</comment>
<evidence type="ECO:0000313" key="1">
    <source>
        <dbReference type="EMBL" id="KAF0686884.1"/>
    </source>
</evidence>
<dbReference type="CDD" id="cd01650">
    <property type="entry name" value="RT_nLTR_like"/>
    <property type="match status" value="1"/>
</dbReference>
<organism evidence="1 2">
    <name type="scientific">Aphis craccivora</name>
    <name type="common">Cowpea aphid</name>
    <dbReference type="NCBI Taxonomy" id="307492"/>
    <lineage>
        <taxon>Eukaryota</taxon>
        <taxon>Metazoa</taxon>
        <taxon>Ecdysozoa</taxon>
        <taxon>Arthropoda</taxon>
        <taxon>Hexapoda</taxon>
        <taxon>Insecta</taxon>
        <taxon>Pterygota</taxon>
        <taxon>Neoptera</taxon>
        <taxon>Paraneoptera</taxon>
        <taxon>Hemiptera</taxon>
        <taxon>Sternorrhyncha</taxon>
        <taxon>Aphidomorpha</taxon>
        <taxon>Aphidoidea</taxon>
        <taxon>Aphididae</taxon>
        <taxon>Aphidini</taxon>
        <taxon>Aphis</taxon>
        <taxon>Aphis</taxon>
    </lineage>
</organism>
<protein>
    <submittedName>
        <fullName evidence="1">Uncharacterized protein</fullName>
    </submittedName>
</protein>
<accession>A0A6G0VIB5</accession>
<gene>
    <name evidence="1" type="ORF">FWK35_00036068</name>
</gene>
<dbReference type="PANTHER" id="PTHR47027:SF29">
    <property type="entry name" value="C2H2-TYPE DOMAIN-CONTAINING PROTEIN"/>
    <property type="match status" value="1"/>
</dbReference>
<dbReference type="PANTHER" id="PTHR47027">
    <property type="entry name" value="REVERSE TRANSCRIPTASE DOMAIN-CONTAINING PROTEIN"/>
    <property type="match status" value="1"/>
</dbReference>
<dbReference type="SUPFAM" id="SSF56672">
    <property type="entry name" value="DNA/RNA polymerases"/>
    <property type="match status" value="1"/>
</dbReference>
<sequence length="395" mass="46327">ELVTNKREVAEEFKSYFDKLLNNTTIRTNEHTNMQYSSPSRSEINAAINKLKNNKAPGENHIVAELVKNSEEAVKNEMWKLINIIWEKQQIPEEWNTAIICPIFKKGNILETKNYRGITLLDTCYKILSSILLERLAPFAEEIVGRYQCGFRKGRSTTDQIFILNQVMEKHYEFNKDLYMVFIILGNESILAYADDIVILGNTRQEITQTTSELLGASKKIWAMRNLTFEKVENFKYLGVNINSKNDMHREVSERIASGNRCYHSISKLLKSKLLSRKSKTLLYTSYLRPVITYACETWSSTKGDSNRLAIFERKVLRNIFGPIYNTELRIFERRKNEDLYRLLSKPNITTYIKIKRMEWFGHVWRADGDIIKKVLTETIQKKRPIGRPRTRWKD</sequence>
<dbReference type="GO" id="GO:0071897">
    <property type="term" value="P:DNA biosynthetic process"/>
    <property type="evidence" value="ECO:0007669"/>
    <property type="project" value="UniProtKB-ARBA"/>
</dbReference>